<reference evidence="3 4" key="1">
    <citation type="submission" date="2019-05" db="EMBL/GenBank/DDBJ databases">
        <authorList>
            <person name="Lee S.D."/>
        </authorList>
    </citation>
    <scope>NUCLEOTIDE SEQUENCE [LARGE SCALE GENOMIC DNA]</scope>
    <source>
        <strain evidence="3 4">YC2-7</strain>
    </source>
</reference>
<dbReference type="RefSeq" id="WP_169592144.1">
    <property type="nucleotide sequence ID" value="NZ_VCQU01000010.1"/>
</dbReference>
<dbReference type="PROSITE" id="PS51725">
    <property type="entry name" value="ABM"/>
    <property type="match status" value="1"/>
</dbReference>
<protein>
    <submittedName>
        <fullName evidence="3">Antibiotic biosynthesis monooxygenase</fullName>
    </submittedName>
</protein>
<accession>A0A848KRI2</accession>
<evidence type="ECO:0000259" key="2">
    <source>
        <dbReference type="PROSITE" id="PS51725"/>
    </source>
</evidence>
<comment type="caution">
    <text evidence="3">The sequence shown here is derived from an EMBL/GenBank/DDBJ whole genome shotgun (WGS) entry which is preliminary data.</text>
</comment>
<dbReference type="InterPro" id="IPR038762">
    <property type="entry name" value="ABM_predict"/>
</dbReference>
<feature type="transmembrane region" description="Helical" evidence="1">
    <location>
        <begin position="224"/>
        <end position="245"/>
    </location>
</feature>
<evidence type="ECO:0000313" key="4">
    <source>
        <dbReference type="Proteomes" id="UP000535543"/>
    </source>
</evidence>
<dbReference type="PANTHER" id="PTHR40057">
    <property type="entry name" value="SLR1162 PROTEIN"/>
    <property type="match status" value="1"/>
</dbReference>
<reference evidence="3 4" key="2">
    <citation type="submission" date="2020-06" db="EMBL/GenBank/DDBJ databases">
        <title>Antribacter stalactiti gen. nov., sp. nov., a new member of the family Nacardiaceae isolated from a cave.</title>
        <authorList>
            <person name="Kim I.S."/>
        </authorList>
    </citation>
    <scope>NUCLEOTIDE SEQUENCE [LARGE SCALE GENOMIC DNA]</scope>
    <source>
        <strain evidence="3 4">YC2-7</strain>
    </source>
</reference>
<sequence length="321" mass="35759">MSATETVGPKPSSATVVITEHLRPGREAEFRKWQHGVDEAAASFTGFLDTEVIPPLDAQTEWSVVYRFDGTANLKRWLDSDTRRTLLESGADLFEKPQSQAVLPDKNDEVVTVVVSHKVAADREDDFLAWQQRISQMEKAFPGFRTSELHRPIPGVQNEWTIVNSFASIEDLNRWLDSPERAAILAEGADFSDFDLQRVATPYGSWFPSSSGAQAGPPDWKTSLAVLCGLYPLVVLLTLGLTELWPGAQLWISLLVGNILSVSLLTWVVMPIVTRALAFWLEPQERAGRRNDLIGLAATVIFIVFAATLFYLVTRVVWHLP</sequence>
<dbReference type="GO" id="GO:0004497">
    <property type="term" value="F:monooxygenase activity"/>
    <property type="evidence" value="ECO:0007669"/>
    <property type="project" value="UniProtKB-KW"/>
</dbReference>
<evidence type="ECO:0000256" key="1">
    <source>
        <dbReference type="SAM" id="Phobius"/>
    </source>
</evidence>
<keyword evidence="4" id="KW-1185">Reference proteome</keyword>
<gene>
    <name evidence="3" type="ORF">FGL95_24495</name>
</gene>
<dbReference type="Pfam" id="PF03992">
    <property type="entry name" value="ABM"/>
    <property type="match status" value="1"/>
</dbReference>
<dbReference type="Proteomes" id="UP000535543">
    <property type="component" value="Unassembled WGS sequence"/>
</dbReference>
<feature type="transmembrane region" description="Helical" evidence="1">
    <location>
        <begin position="293"/>
        <end position="313"/>
    </location>
</feature>
<proteinExistence type="predicted"/>
<keyword evidence="1" id="KW-0472">Membrane</keyword>
<feature type="domain" description="ABM" evidence="2">
    <location>
        <begin position="111"/>
        <end position="200"/>
    </location>
</feature>
<dbReference type="InterPro" id="IPR007138">
    <property type="entry name" value="ABM_dom"/>
</dbReference>
<dbReference type="PANTHER" id="PTHR40057:SF1">
    <property type="entry name" value="SLR1162 PROTEIN"/>
    <property type="match status" value="1"/>
</dbReference>
<feature type="transmembrane region" description="Helical" evidence="1">
    <location>
        <begin position="251"/>
        <end position="281"/>
    </location>
</feature>
<dbReference type="InterPro" id="IPR011008">
    <property type="entry name" value="Dimeric_a/b-barrel"/>
</dbReference>
<dbReference type="EMBL" id="VCQU01000010">
    <property type="protein sequence ID" value="NMN98207.1"/>
    <property type="molecule type" value="Genomic_DNA"/>
</dbReference>
<keyword evidence="3" id="KW-0560">Oxidoreductase</keyword>
<keyword evidence="3" id="KW-0503">Monooxygenase</keyword>
<dbReference type="Gene3D" id="3.30.70.100">
    <property type="match status" value="2"/>
</dbReference>
<name>A0A848KRI2_9NOCA</name>
<keyword evidence="1" id="KW-1133">Transmembrane helix</keyword>
<dbReference type="AlphaFoldDB" id="A0A848KRI2"/>
<dbReference type="SUPFAM" id="SSF54909">
    <property type="entry name" value="Dimeric alpha+beta barrel"/>
    <property type="match status" value="2"/>
</dbReference>
<keyword evidence="1" id="KW-0812">Transmembrane</keyword>
<organism evidence="3 4">
    <name type="scientific">Antrihabitans stalactiti</name>
    <dbReference type="NCBI Taxonomy" id="2584121"/>
    <lineage>
        <taxon>Bacteria</taxon>
        <taxon>Bacillati</taxon>
        <taxon>Actinomycetota</taxon>
        <taxon>Actinomycetes</taxon>
        <taxon>Mycobacteriales</taxon>
        <taxon>Nocardiaceae</taxon>
        <taxon>Antrihabitans</taxon>
    </lineage>
</organism>
<evidence type="ECO:0000313" key="3">
    <source>
        <dbReference type="EMBL" id="NMN98207.1"/>
    </source>
</evidence>